<accession>A0A812T9J6</accession>
<dbReference type="SMART" id="SM00165">
    <property type="entry name" value="UBA"/>
    <property type="match status" value="1"/>
</dbReference>
<dbReference type="SUPFAM" id="SSF46934">
    <property type="entry name" value="UBA-like"/>
    <property type="match status" value="1"/>
</dbReference>
<dbReference type="GO" id="GO:0031593">
    <property type="term" value="F:polyubiquitin modification-dependent protein binding"/>
    <property type="evidence" value="ECO:0007669"/>
    <property type="project" value="TreeGrafter"/>
</dbReference>
<dbReference type="InterPro" id="IPR015496">
    <property type="entry name" value="Ubiquilin"/>
</dbReference>
<dbReference type="InterPro" id="IPR009060">
    <property type="entry name" value="UBA-like_sf"/>
</dbReference>
<protein>
    <recommendedName>
        <fullName evidence="2">UBA domain-containing protein</fullName>
    </recommendedName>
</protein>
<dbReference type="OrthoDB" id="267397at2759"/>
<evidence type="ECO:0000313" key="4">
    <source>
        <dbReference type="Proteomes" id="UP000601435"/>
    </source>
</evidence>
<name>A0A812T9J6_9DINO</name>
<comment type="caution">
    <text evidence="3">The sequence shown here is derived from an EMBL/GenBank/DDBJ whole genome shotgun (WGS) entry which is preliminary data.</text>
</comment>
<dbReference type="EMBL" id="CAJNJA010023519">
    <property type="protein sequence ID" value="CAE7512198.1"/>
    <property type="molecule type" value="Genomic_DNA"/>
</dbReference>
<dbReference type="InterPro" id="IPR015940">
    <property type="entry name" value="UBA"/>
</dbReference>
<sequence length="202" mass="22208">DGEKEALEEAPPEEEEEEGVEAPTWVGTFDTNAMASMMQDQNMQSLLAQLVQAMPGPGIKVHPDDPFLDPSFIGQMFHAQTIDSMVKLQDAVEKLSMTDGAKASAPNARGKKGQDIKDDGPAYDSPAALSGLHYRSPAHNFKECFNMFIAAEQESPEIRYKGQLQAMRNMGFTDQEACIQALHNCDGNMNKAVELLMEKADR</sequence>
<dbReference type="PANTHER" id="PTHR10677">
    <property type="entry name" value="UBIQUILIN"/>
    <property type="match status" value="1"/>
</dbReference>
<feature type="compositionally biased region" description="Acidic residues" evidence="1">
    <location>
        <begin position="8"/>
        <end position="20"/>
    </location>
</feature>
<keyword evidence="4" id="KW-1185">Reference proteome</keyword>
<dbReference type="AlphaFoldDB" id="A0A812T9J6"/>
<dbReference type="Proteomes" id="UP000601435">
    <property type="component" value="Unassembled WGS sequence"/>
</dbReference>
<dbReference type="PANTHER" id="PTHR10677:SF3">
    <property type="entry name" value="FI07626P-RELATED"/>
    <property type="match status" value="1"/>
</dbReference>
<evidence type="ECO:0000313" key="3">
    <source>
        <dbReference type="EMBL" id="CAE7512198.1"/>
    </source>
</evidence>
<reference evidence="3" key="1">
    <citation type="submission" date="2021-02" db="EMBL/GenBank/DDBJ databases">
        <authorList>
            <person name="Dougan E. K."/>
            <person name="Rhodes N."/>
            <person name="Thang M."/>
            <person name="Chan C."/>
        </authorList>
    </citation>
    <scope>NUCLEOTIDE SEQUENCE</scope>
</reference>
<feature type="non-terminal residue" evidence="3">
    <location>
        <position position="202"/>
    </location>
</feature>
<evidence type="ECO:0000259" key="2">
    <source>
        <dbReference type="PROSITE" id="PS50030"/>
    </source>
</evidence>
<evidence type="ECO:0000256" key="1">
    <source>
        <dbReference type="SAM" id="MobiDB-lite"/>
    </source>
</evidence>
<feature type="domain" description="UBA" evidence="2">
    <location>
        <begin position="153"/>
        <end position="199"/>
    </location>
</feature>
<dbReference type="Gene3D" id="1.10.8.10">
    <property type="entry name" value="DNA helicase RuvA subunit, C-terminal domain"/>
    <property type="match status" value="1"/>
</dbReference>
<organism evidence="3 4">
    <name type="scientific">Symbiodinium necroappetens</name>
    <dbReference type="NCBI Taxonomy" id="1628268"/>
    <lineage>
        <taxon>Eukaryota</taxon>
        <taxon>Sar</taxon>
        <taxon>Alveolata</taxon>
        <taxon>Dinophyceae</taxon>
        <taxon>Suessiales</taxon>
        <taxon>Symbiodiniaceae</taxon>
        <taxon>Symbiodinium</taxon>
    </lineage>
</organism>
<dbReference type="GO" id="GO:0006511">
    <property type="term" value="P:ubiquitin-dependent protein catabolic process"/>
    <property type="evidence" value="ECO:0007669"/>
    <property type="project" value="TreeGrafter"/>
</dbReference>
<dbReference type="PROSITE" id="PS50030">
    <property type="entry name" value="UBA"/>
    <property type="match status" value="1"/>
</dbReference>
<feature type="region of interest" description="Disordered" evidence="1">
    <location>
        <begin position="1"/>
        <end position="21"/>
    </location>
</feature>
<dbReference type="GO" id="GO:0005829">
    <property type="term" value="C:cytosol"/>
    <property type="evidence" value="ECO:0007669"/>
    <property type="project" value="TreeGrafter"/>
</dbReference>
<proteinExistence type="predicted"/>
<feature type="region of interest" description="Disordered" evidence="1">
    <location>
        <begin position="99"/>
        <end position="122"/>
    </location>
</feature>
<dbReference type="Pfam" id="PF00627">
    <property type="entry name" value="UBA"/>
    <property type="match status" value="1"/>
</dbReference>
<gene>
    <name evidence="3" type="ORF">SNEC2469_LOCUS14631</name>
</gene>